<keyword evidence="1" id="KW-0560">Oxidoreductase</keyword>
<feature type="domain" description="NAD-dependent epimerase/dehydratase" evidence="2">
    <location>
        <begin position="29"/>
        <end position="261"/>
    </location>
</feature>
<comment type="caution">
    <text evidence="3">The sequence shown here is derived from an EMBL/GenBank/DDBJ whole genome shotgun (WGS) entry which is preliminary data.</text>
</comment>
<dbReference type="CDD" id="cd08958">
    <property type="entry name" value="FR_SDR_e"/>
    <property type="match status" value="1"/>
</dbReference>
<dbReference type="Gramene" id="TVU22712">
    <property type="protein sequence ID" value="TVU22712"/>
    <property type="gene ID" value="EJB05_32429"/>
</dbReference>
<evidence type="ECO:0000313" key="3">
    <source>
        <dbReference type="EMBL" id="TVU22712.1"/>
    </source>
</evidence>
<dbReference type="Pfam" id="PF01370">
    <property type="entry name" value="Epimerase"/>
    <property type="match status" value="1"/>
</dbReference>
<dbReference type="EMBL" id="RWGY01000026">
    <property type="protein sequence ID" value="TVU22712.1"/>
    <property type="molecule type" value="Genomic_DNA"/>
</dbReference>
<evidence type="ECO:0000313" key="4">
    <source>
        <dbReference type="Proteomes" id="UP000324897"/>
    </source>
</evidence>
<gene>
    <name evidence="3" type="ORF">EJB05_32429</name>
</gene>
<sequence length="346" mass="37933">LLVPVVRTSAPCQPQSGPSMAGPGAEQLVCVTGAGGFIGSWLVKELLQRGYAVRGTVRNPEDRKNAHLHALDGAKERLSLYCADVLDYKSLRDALNLCDGVFHVASPVSDDDPEVVSVAVEGTKNVINAAADMGVKRVVFTSSYGAVHMDPNRSPNQTLDESCWSDLEYCKQTKNLYGYAKTIAEKTAMKEASKRGVQLVVVVPSLTIGEMLQPTLNLSIALVVASYMKGKKRYPNAVAAYVDVQDVARAHLLVYENPTASGRYLCIGDVLHRSEFLQMMRELYPQYPITTKCADDKPKVKPYKFSTQRLQALGMKFTPMRESLQKTVISLQQNGHIPILPLMSAL</sequence>
<feature type="non-terminal residue" evidence="3">
    <location>
        <position position="1"/>
    </location>
</feature>
<accession>A0A5J9UGE5</accession>
<name>A0A5J9UGE5_9POAL</name>
<dbReference type="InterPro" id="IPR001509">
    <property type="entry name" value="Epimerase_deHydtase"/>
</dbReference>
<dbReference type="FunFam" id="3.40.50.720:FF:000219">
    <property type="entry name" value="Cinnamoyl-CoA reductase 1"/>
    <property type="match status" value="1"/>
</dbReference>
<dbReference type="SUPFAM" id="SSF51735">
    <property type="entry name" value="NAD(P)-binding Rossmann-fold domains"/>
    <property type="match status" value="1"/>
</dbReference>
<evidence type="ECO:0000259" key="2">
    <source>
        <dbReference type="Pfam" id="PF01370"/>
    </source>
</evidence>
<protein>
    <recommendedName>
        <fullName evidence="2">NAD-dependent epimerase/dehydratase domain-containing protein</fullName>
    </recommendedName>
</protein>
<dbReference type="PANTHER" id="PTHR10366">
    <property type="entry name" value="NAD DEPENDENT EPIMERASE/DEHYDRATASE"/>
    <property type="match status" value="1"/>
</dbReference>
<organism evidence="3 4">
    <name type="scientific">Eragrostis curvula</name>
    <name type="common">weeping love grass</name>
    <dbReference type="NCBI Taxonomy" id="38414"/>
    <lineage>
        <taxon>Eukaryota</taxon>
        <taxon>Viridiplantae</taxon>
        <taxon>Streptophyta</taxon>
        <taxon>Embryophyta</taxon>
        <taxon>Tracheophyta</taxon>
        <taxon>Spermatophyta</taxon>
        <taxon>Magnoliopsida</taxon>
        <taxon>Liliopsida</taxon>
        <taxon>Poales</taxon>
        <taxon>Poaceae</taxon>
        <taxon>PACMAD clade</taxon>
        <taxon>Chloridoideae</taxon>
        <taxon>Eragrostideae</taxon>
        <taxon>Eragrostidinae</taxon>
        <taxon>Eragrostis</taxon>
    </lineage>
</organism>
<proteinExistence type="predicted"/>
<dbReference type="GO" id="GO:0016616">
    <property type="term" value="F:oxidoreductase activity, acting on the CH-OH group of donors, NAD or NADP as acceptor"/>
    <property type="evidence" value="ECO:0007669"/>
    <property type="project" value="TreeGrafter"/>
</dbReference>
<dbReference type="OrthoDB" id="655899at2759"/>
<dbReference type="InterPro" id="IPR050425">
    <property type="entry name" value="NAD(P)_dehydrat-like"/>
</dbReference>
<dbReference type="AlphaFoldDB" id="A0A5J9UGE5"/>
<dbReference type="PANTHER" id="PTHR10366:SF404">
    <property type="entry name" value="CINNAMOYL-COA REDUCTASE 1"/>
    <property type="match status" value="1"/>
</dbReference>
<dbReference type="InterPro" id="IPR036291">
    <property type="entry name" value="NAD(P)-bd_dom_sf"/>
</dbReference>
<dbReference type="Proteomes" id="UP000324897">
    <property type="component" value="Unassembled WGS sequence"/>
</dbReference>
<dbReference type="Gene3D" id="3.40.50.720">
    <property type="entry name" value="NAD(P)-binding Rossmann-like Domain"/>
    <property type="match status" value="1"/>
</dbReference>
<reference evidence="3 4" key="1">
    <citation type="journal article" date="2019" name="Sci. Rep.">
        <title>A high-quality genome of Eragrostis curvula grass provides insights into Poaceae evolution and supports new strategies to enhance forage quality.</title>
        <authorList>
            <person name="Carballo J."/>
            <person name="Santos B.A.C.M."/>
            <person name="Zappacosta D."/>
            <person name="Garbus I."/>
            <person name="Selva J.P."/>
            <person name="Gallo C.A."/>
            <person name="Diaz A."/>
            <person name="Albertini E."/>
            <person name="Caccamo M."/>
            <person name="Echenique V."/>
        </authorList>
    </citation>
    <scope>NUCLEOTIDE SEQUENCE [LARGE SCALE GENOMIC DNA]</scope>
    <source>
        <strain evidence="4">cv. Victoria</strain>
        <tissue evidence="3">Leaf</tissue>
    </source>
</reference>
<evidence type="ECO:0000256" key="1">
    <source>
        <dbReference type="ARBA" id="ARBA00023002"/>
    </source>
</evidence>
<keyword evidence="4" id="KW-1185">Reference proteome</keyword>